<dbReference type="ExpressionAtlas" id="A0A2K3D0B1">
    <property type="expression patterns" value="baseline"/>
</dbReference>
<feature type="repeat" description="TPR" evidence="3">
    <location>
        <begin position="166"/>
        <end position="199"/>
    </location>
</feature>
<comment type="function">
    <text evidence="4">Part of the endoplasmic reticulum membrane protein complex (EMC) that enables the energy-independent insertion into endoplasmic reticulum membranes of newly synthesized membrane proteins.</text>
</comment>
<proteinExistence type="inferred from homology"/>
<dbReference type="Gene3D" id="1.25.40.10">
    <property type="entry name" value="Tetratricopeptide repeat domain"/>
    <property type="match status" value="1"/>
</dbReference>
<evidence type="ECO:0000256" key="3">
    <source>
        <dbReference type="PROSITE-ProRule" id="PRU00339"/>
    </source>
</evidence>
<feature type="repeat" description="TPR" evidence="3">
    <location>
        <begin position="98"/>
        <end position="131"/>
    </location>
</feature>
<evidence type="ECO:0000256" key="2">
    <source>
        <dbReference type="ARBA" id="ARBA00022803"/>
    </source>
</evidence>
<comment type="subunit">
    <text evidence="4">Component of the ER membrane protein complex (EMC).</text>
</comment>
<sequence length="306" mass="34417">MSELELEEVERSLRNAKGVPAADKLIKYLRLVRELHVRDSPTVARYGNILLRHYKSHLSEEELWLVHEQVAVAALDAHALPFAASVIKAINRRFPDSVRARRLQGMYFEAAGDFPRAEEMYRDVLATHPNNEMALKRMVSLERSRGNPAAAIEALRRYLDTFGNDKDGWEELAELYLEVLNYRQAAYCYEELIMMNPGNSSFYTRYADVLYTIGGATNYKTARSYYAKAIELTAGGSLRALFGVLACAAHITDKVALQDARSRAQIELPEASTQALLRIYRTHAPDKLPFVEPLLAKLAAGQPGAQ</sequence>
<dbReference type="FunCoup" id="A0A2K3D0B1">
    <property type="interactions" value="1959"/>
</dbReference>
<evidence type="ECO:0000256" key="1">
    <source>
        <dbReference type="ARBA" id="ARBA00022737"/>
    </source>
</evidence>
<evidence type="ECO:0000259" key="5">
    <source>
        <dbReference type="Pfam" id="PF22890"/>
    </source>
</evidence>
<dbReference type="InterPro" id="IPR039856">
    <property type="entry name" value="EMC2-like"/>
</dbReference>
<feature type="domain" description="EMC2 TPR-like" evidence="5">
    <location>
        <begin position="101"/>
        <end position="209"/>
    </location>
</feature>
<dbReference type="STRING" id="3055.A0A2K3D0B1"/>
<keyword evidence="4" id="KW-0472">Membrane</keyword>
<evidence type="ECO:0000313" key="6">
    <source>
        <dbReference type="EMBL" id="PNW73967.1"/>
    </source>
</evidence>
<dbReference type="AlphaFoldDB" id="A0A2K3D0B1"/>
<dbReference type="EMBL" id="CM008974">
    <property type="protein sequence ID" value="PNW73967.1"/>
    <property type="molecule type" value="Genomic_DNA"/>
</dbReference>
<keyword evidence="7" id="KW-1185">Reference proteome</keyword>
<dbReference type="Pfam" id="PF22890">
    <property type="entry name" value="TPR_EMC2"/>
    <property type="match status" value="1"/>
</dbReference>
<protein>
    <recommendedName>
        <fullName evidence="4">ER membrane protein complex subunit 2</fullName>
    </recommendedName>
</protein>
<dbReference type="KEGG" id="cre:CHLRE_13g579950v5"/>
<comment type="subcellular location">
    <subcellularLocation>
        <location evidence="4">Endoplasmic reticulum membrane</location>
        <topology evidence="4">Peripheral membrane protein</topology>
        <orientation evidence="4">Cytoplasmic side</orientation>
    </subcellularLocation>
</comment>
<dbReference type="SUPFAM" id="SSF48452">
    <property type="entry name" value="TPR-like"/>
    <property type="match status" value="1"/>
</dbReference>
<dbReference type="Proteomes" id="UP000006906">
    <property type="component" value="Chromosome 13"/>
</dbReference>
<dbReference type="Gramene" id="PNW73967">
    <property type="protein sequence ID" value="PNW73967"/>
    <property type="gene ID" value="CHLRE_13g579950v5"/>
</dbReference>
<keyword evidence="2 3" id="KW-0802">TPR repeat</keyword>
<dbReference type="InParanoid" id="A0A2K3D0B1"/>
<reference evidence="6 7" key="1">
    <citation type="journal article" date="2007" name="Science">
        <title>The Chlamydomonas genome reveals the evolution of key animal and plant functions.</title>
        <authorList>
            <person name="Merchant S.S."/>
            <person name="Prochnik S.E."/>
            <person name="Vallon O."/>
            <person name="Harris E.H."/>
            <person name="Karpowicz S.J."/>
            <person name="Witman G.B."/>
            <person name="Terry A."/>
            <person name="Salamov A."/>
            <person name="Fritz-Laylin L.K."/>
            <person name="Marechal-Drouard L."/>
            <person name="Marshall W.F."/>
            <person name="Qu L.H."/>
            <person name="Nelson D.R."/>
            <person name="Sanderfoot A.A."/>
            <person name="Spalding M.H."/>
            <person name="Kapitonov V.V."/>
            <person name="Ren Q."/>
            <person name="Ferris P."/>
            <person name="Lindquist E."/>
            <person name="Shapiro H."/>
            <person name="Lucas S.M."/>
            <person name="Grimwood J."/>
            <person name="Schmutz J."/>
            <person name="Cardol P."/>
            <person name="Cerutti H."/>
            <person name="Chanfreau G."/>
            <person name="Chen C.L."/>
            <person name="Cognat V."/>
            <person name="Croft M.T."/>
            <person name="Dent R."/>
            <person name="Dutcher S."/>
            <person name="Fernandez E."/>
            <person name="Fukuzawa H."/>
            <person name="Gonzalez-Ballester D."/>
            <person name="Gonzalez-Halphen D."/>
            <person name="Hallmann A."/>
            <person name="Hanikenne M."/>
            <person name="Hippler M."/>
            <person name="Inwood W."/>
            <person name="Jabbari K."/>
            <person name="Kalanon M."/>
            <person name="Kuras R."/>
            <person name="Lefebvre P.A."/>
            <person name="Lemaire S.D."/>
            <person name="Lobanov A.V."/>
            <person name="Lohr M."/>
            <person name="Manuell A."/>
            <person name="Meier I."/>
            <person name="Mets L."/>
            <person name="Mittag M."/>
            <person name="Mittelmeier T."/>
            <person name="Moroney J.V."/>
            <person name="Moseley J."/>
            <person name="Napoli C."/>
            <person name="Nedelcu A.M."/>
            <person name="Niyogi K."/>
            <person name="Novoselov S.V."/>
            <person name="Paulsen I.T."/>
            <person name="Pazour G."/>
            <person name="Purton S."/>
            <person name="Ral J.P."/>
            <person name="Riano-Pachon D.M."/>
            <person name="Riekhof W."/>
            <person name="Rymarquis L."/>
            <person name="Schroda M."/>
            <person name="Stern D."/>
            <person name="Umen J."/>
            <person name="Willows R."/>
            <person name="Wilson N."/>
            <person name="Zimmer S.L."/>
            <person name="Allmer J."/>
            <person name="Balk J."/>
            <person name="Bisova K."/>
            <person name="Chen C.J."/>
            <person name="Elias M."/>
            <person name="Gendler K."/>
            <person name="Hauser C."/>
            <person name="Lamb M.R."/>
            <person name="Ledford H."/>
            <person name="Long J.C."/>
            <person name="Minagawa J."/>
            <person name="Page M.D."/>
            <person name="Pan J."/>
            <person name="Pootakham W."/>
            <person name="Roje S."/>
            <person name="Rose A."/>
            <person name="Stahlberg E."/>
            <person name="Terauchi A.M."/>
            <person name="Yang P."/>
            <person name="Ball S."/>
            <person name="Bowler C."/>
            <person name="Dieckmann C.L."/>
            <person name="Gladyshev V.N."/>
            <person name="Green P."/>
            <person name="Jorgensen R."/>
            <person name="Mayfield S."/>
            <person name="Mueller-Roeber B."/>
            <person name="Rajamani S."/>
            <person name="Sayre R.T."/>
            <person name="Brokstein P."/>
            <person name="Dubchak I."/>
            <person name="Goodstein D."/>
            <person name="Hornick L."/>
            <person name="Huang Y.W."/>
            <person name="Jhaveri J."/>
            <person name="Luo Y."/>
            <person name="Martinez D."/>
            <person name="Ngau W.C."/>
            <person name="Otillar B."/>
            <person name="Poliakov A."/>
            <person name="Porter A."/>
            <person name="Szajkowski L."/>
            <person name="Werner G."/>
            <person name="Zhou K."/>
            <person name="Grigoriev I.V."/>
            <person name="Rokhsar D.S."/>
            <person name="Grossman A.R."/>
        </authorList>
    </citation>
    <scope>NUCLEOTIDE SEQUENCE [LARGE SCALE GENOMIC DNA]</scope>
    <source>
        <strain evidence="7">CC-503</strain>
    </source>
</reference>
<dbReference type="OMA" id="TNYKTAR"/>
<accession>A0A2K3D0B1</accession>
<evidence type="ECO:0000313" key="7">
    <source>
        <dbReference type="Proteomes" id="UP000006906"/>
    </source>
</evidence>
<dbReference type="InterPro" id="IPR019734">
    <property type="entry name" value="TPR_rpt"/>
</dbReference>
<gene>
    <name evidence="6" type="ORF">CHLRE_13g579950v5</name>
</gene>
<dbReference type="RefSeq" id="XP_042917517.1">
    <property type="nucleotide sequence ID" value="XM_043069542.1"/>
</dbReference>
<comment type="similarity">
    <text evidence="4">Belongs to the EMC2 family.</text>
</comment>
<dbReference type="InterPro" id="IPR011990">
    <property type="entry name" value="TPR-like_helical_dom_sf"/>
</dbReference>
<evidence type="ECO:0000256" key="4">
    <source>
        <dbReference type="RuleBase" id="RU367091"/>
    </source>
</evidence>
<name>A0A2K3D0B1_CHLRE</name>
<organism evidence="6 7">
    <name type="scientific">Chlamydomonas reinhardtii</name>
    <name type="common">Chlamydomonas smithii</name>
    <dbReference type="NCBI Taxonomy" id="3055"/>
    <lineage>
        <taxon>Eukaryota</taxon>
        <taxon>Viridiplantae</taxon>
        <taxon>Chlorophyta</taxon>
        <taxon>core chlorophytes</taxon>
        <taxon>Chlorophyceae</taxon>
        <taxon>CS clade</taxon>
        <taxon>Chlamydomonadales</taxon>
        <taxon>Chlamydomonadaceae</taxon>
        <taxon>Chlamydomonas</taxon>
    </lineage>
</organism>
<keyword evidence="1" id="KW-0677">Repeat</keyword>
<dbReference type="PROSITE" id="PS50005">
    <property type="entry name" value="TPR"/>
    <property type="match status" value="2"/>
</dbReference>
<dbReference type="OrthoDB" id="124397at2759"/>
<dbReference type="InterPro" id="IPR055217">
    <property type="entry name" value="TPR_EMC2"/>
</dbReference>
<dbReference type="GO" id="GO:0072546">
    <property type="term" value="C:EMC complex"/>
    <property type="evidence" value="ECO:0000318"/>
    <property type="project" value="GO_Central"/>
</dbReference>
<dbReference type="PANTHER" id="PTHR12760">
    <property type="entry name" value="TETRATRICOPEPTIDE REPEAT PROTEIN"/>
    <property type="match status" value="1"/>
</dbReference>
<keyword evidence="4" id="KW-0256">Endoplasmic reticulum</keyword>
<dbReference type="GeneID" id="5719305"/>